<dbReference type="PANTHER" id="PTHR12215:SF10">
    <property type="entry name" value="L-AMINOADIPATE-SEMIALDEHYDE DEHYDROGENASE-PHOSPHOPANTETHEINYL TRANSFERASE"/>
    <property type="match status" value="1"/>
</dbReference>
<dbReference type="Proteomes" id="UP000694846">
    <property type="component" value="Unplaced"/>
</dbReference>
<dbReference type="FunFam" id="3.90.470.20:FF:000003">
    <property type="entry name" value="L-aminoadipate-semialdehyde dehydrogenase-phosphopantetheinyl transferase"/>
    <property type="match status" value="1"/>
</dbReference>
<accession>A0A8B8FDV1</accession>
<evidence type="ECO:0000313" key="11">
    <source>
        <dbReference type="Proteomes" id="UP000694846"/>
    </source>
</evidence>
<dbReference type="SUPFAM" id="SSF56214">
    <property type="entry name" value="4'-phosphopantetheinyl transferase"/>
    <property type="match status" value="2"/>
</dbReference>
<evidence type="ECO:0000256" key="6">
    <source>
        <dbReference type="ARBA" id="ARBA00033443"/>
    </source>
</evidence>
<organism evidence="11 12">
    <name type="scientific">Sipha flava</name>
    <name type="common">yellow sugarcane aphid</name>
    <dbReference type="NCBI Taxonomy" id="143950"/>
    <lineage>
        <taxon>Eukaryota</taxon>
        <taxon>Metazoa</taxon>
        <taxon>Ecdysozoa</taxon>
        <taxon>Arthropoda</taxon>
        <taxon>Hexapoda</taxon>
        <taxon>Insecta</taxon>
        <taxon>Pterygota</taxon>
        <taxon>Neoptera</taxon>
        <taxon>Paraneoptera</taxon>
        <taxon>Hemiptera</taxon>
        <taxon>Sternorrhyncha</taxon>
        <taxon>Aphidomorpha</taxon>
        <taxon>Aphidoidea</taxon>
        <taxon>Aphididae</taxon>
        <taxon>Sipha</taxon>
    </lineage>
</organism>
<dbReference type="GO" id="GO:0000287">
    <property type="term" value="F:magnesium ion binding"/>
    <property type="evidence" value="ECO:0007669"/>
    <property type="project" value="InterPro"/>
</dbReference>
<dbReference type="InterPro" id="IPR050559">
    <property type="entry name" value="P-Pant_transferase_sf"/>
</dbReference>
<comment type="similarity">
    <text evidence="1">Belongs to the P-Pant transferase superfamily. AcpS family.</text>
</comment>
<dbReference type="InterPro" id="IPR055066">
    <property type="entry name" value="AASDHPPT_N"/>
</dbReference>
<evidence type="ECO:0000256" key="1">
    <source>
        <dbReference type="ARBA" id="ARBA00006195"/>
    </source>
</evidence>
<proteinExistence type="inferred from homology"/>
<evidence type="ECO:0000259" key="9">
    <source>
        <dbReference type="Pfam" id="PF01648"/>
    </source>
</evidence>
<sequence>MHFISKKIALYNSTMSTSNRARWVFDCGNWFPSENDWSIASRSIQPEEKERIGRFVFKQDAKRSIIGQLMIRKFLSEATHLPWSKIKTKRDQNNKPIMEGFNFNISHDGNLVVLAGEKETIVGIDIMRNCYNGGKSLNEFFRLMHRNFHINEWRYINKGTDTEKTNSFYRFWCLKESYVKATGTGLTIDLKKICFIPKSELMKDVILSDTELFIDGKLMADWKFHEYLFDNHTITVCVKGPITPIKFKFINFQDLISNAEMILEEDKNYCKLFLSKEEKP</sequence>
<keyword evidence="4 12" id="KW-0808">Transferase</keyword>
<dbReference type="OrthoDB" id="26719at2759"/>
<protein>
    <recommendedName>
        <fullName evidence="3">L-aminoadipate-semialdehyde dehydrogenase-phosphopantetheinyl transferase</fullName>
        <ecNumber evidence="2">2.7.8.7</ecNumber>
    </recommendedName>
    <alternativeName>
        <fullName evidence="5">4'-phosphopantetheinyl transferase</fullName>
    </alternativeName>
    <alternativeName>
        <fullName evidence="6">Alpha-aminoadipic semialdehyde dehydrogenase-phosphopantetheinyl transferase</fullName>
    </alternativeName>
</protein>
<dbReference type="GO" id="GO:0005829">
    <property type="term" value="C:cytosol"/>
    <property type="evidence" value="ECO:0007669"/>
    <property type="project" value="TreeGrafter"/>
</dbReference>
<dbReference type="EC" id="2.7.8.7" evidence="2"/>
<dbReference type="InterPro" id="IPR008278">
    <property type="entry name" value="4-PPantetheinyl_Trfase_dom"/>
</dbReference>
<dbReference type="Gene3D" id="3.90.470.20">
    <property type="entry name" value="4'-phosphopantetheinyl transferase domain"/>
    <property type="match status" value="2"/>
</dbReference>
<evidence type="ECO:0000256" key="4">
    <source>
        <dbReference type="ARBA" id="ARBA00022679"/>
    </source>
</evidence>
<evidence type="ECO:0000256" key="3">
    <source>
        <dbReference type="ARBA" id="ARBA00016301"/>
    </source>
</evidence>
<dbReference type="GO" id="GO:0008897">
    <property type="term" value="F:holo-[acyl-carrier-protein] synthase activity"/>
    <property type="evidence" value="ECO:0007669"/>
    <property type="project" value="UniProtKB-EC"/>
</dbReference>
<feature type="domain" description="4'-phosphopantetheinyl transferase N-terminal" evidence="10">
    <location>
        <begin position="29"/>
        <end position="118"/>
    </location>
</feature>
<evidence type="ECO:0000256" key="5">
    <source>
        <dbReference type="ARBA" id="ARBA00030484"/>
    </source>
</evidence>
<evidence type="ECO:0000259" key="10">
    <source>
        <dbReference type="Pfam" id="PF22624"/>
    </source>
</evidence>
<dbReference type="InterPro" id="IPR037143">
    <property type="entry name" value="4-PPantetheinyl_Trfase_dom_sf"/>
</dbReference>
<comment type="catalytic activity">
    <reaction evidence="7">
        <text>apo-[ACP] + CoA = holo-[ACP] + adenosine 3',5'-bisphosphate + H(+)</text>
        <dbReference type="Rhea" id="RHEA:12068"/>
        <dbReference type="Rhea" id="RHEA-COMP:9685"/>
        <dbReference type="Rhea" id="RHEA-COMP:9690"/>
        <dbReference type="ChEBI" id="CHEBI:15378"/>
        <dbReference type="ChEBI" id="CHEBI:29999"/>
        <dbReference type="ChEBI" id="CHEBI:57287"/>
        <dbReference type="ChEBI" id="CHEBI:58343"/>
        <dbReference type="ChEBI" id="CHEBI:64479"/>
        <dbReference type="EC" id="2.7.8.7"/>
    </reaction>
    <physiologicalReaction direction="left-to-right" evidence="7">
        <dbReference type="Rhea" id="RHEA:12069"/>
    </physiologicalReaction>
</comment>
<dbReference type="AlphaFoldDB" id="A0A8B8FDV1"/>
<feature type="domain" description="4'-phosphopantetheinyl transferase" evidence="9">
    <location>
        <begin position="122"/>
        <end position="237"/>
    </location>
</feature>
<evidence type="ECO:0000256" key="8">
    <source>
        <dbReference type="ARBA" id="ARBA00048794"/>
    </source>
</evidence>
<dbReference type="Pfam" id="PF22624">
    <property type="entry name" value="AASDHPPT_N"/>
    <property type="match status" value="1"/>
</dbReference>
<gene>
    <name evidence="12" type="primary">LOC112682392</name>
</gene>
<dbReference type="Pfam" id="PF01648">
    <property type="entry name" value="ACPS"/>
    <property type="match status" value="1"/>
</dbReference>
<dbReference type="PANTHER" id="PTHR12215">
    <property type="entry name" value="PHOSPHOPANTETHEINE TRANSFERASE"/>
    <property type="match status" value="1"/>
</dbReference>
<evidence type="ECO:0000313" key="12">
    <source>
        <dbReference type="RefSeq" id="XP_025408766.1"/>
    </source>
</evidence>
<name>A0A8B8FDV1_9HEMI</name>
<comment type="catalytic activity">
    <reaction evidence="8">
        <text>apo-[ACP] + acetyl-CoA = acetyl-[ACP] + adenosine 3',5'-bisphosphate + H(+)</text>
        <dbReference type="Rhea" id="RHEA:46564"/>
        <dbReference type="Rhea" id="RHEA-COMP:9621"/>
        <dbReference type="Rhea" id="RHEA-COMP:9690"/>
        <dbReference type="ChEBI" id="CHEBI:15378"/>
        <dbReference type="ChEBI" id="CHEBI:29999"/>
        <dbReference type="ChEBI" id="CHEBI:57288"/>
        <dbReference type="ChEBI" id="CHEBI:58343"/>
        <dbReference type="ChEBI" id="CHEBI:78446"/>
    </reaction>
    <physiologicalReaction direction="left-to-right" evidence="8">
        <dbReference type="Rhea" id="RHEA:46565"/>
    </physiologicalReaction>
</comment>
<reference evidence="12" key="1">
    <citation type="submission" date="2025-08" db="UniProtKB">
        <authorList>
            <consortium name="RefSeq"/>
        </authorList>
    </citation>
    <scope>IDENTIFICATION</scope>
    <source>
        <tissue evidence="12">Whole body</tissue>
    </source>
</reference>
<evidence type="ECO:0000256" key="7">
    <source>
        <dbReference type="ARBA" id="ARBA00048641"/>
    </source>
</evidence>
<evidence type="ECO:0000256" key="2">
    <source>
        <dbReference type="ARBA" id="ARBA00013172"/>
    </source>
</evidence>
<dbReference type="GeneID" id="112682392"/>
<dbReference type="RefSeq" id="XP_025408766.1">
    <property type="nucleotide sequence ID" value="XM_025552981.1"/>
</dbReference>
<keyword evidence="11" id="KW-1185">Reference proteome</keyword>
<dbReference type="GO" id="GO:0019878">
    <property type="term" value="P:lysine biosynthetic process via aminoadipic acid"/>
    <property type="evidence" value="ECO:0007669"/>
    <property type="project" value="TreeGrafter"/>
</dbReference>